<feature type="region of interest" description="Disordered" evidence="1">
    <location>
        <begin position="1"/>
        <end position="64"/>
    </location>
</feature>
<dbReference type="InterPro" id="IPR002557">
    <property type="entry name" value="Chitin-bd_dom"/>
</dbReference>
<dbReference type="PROSITE" id="PS50940">
    <property type="entry name" value="CHIT_BIND_II"/>
    <property type="match status" value="1"/>
</dbReference>
<comment type="caution">
    <text evidence="3">The sequence shown here is derived from an EMBL/GenBank/DDBJ whole genome shotgun (WGS) entry which is preliminary data.</text>
</comment>
<dbReference type="OrthoDB" id="6020543at2759"/>
<dbReference type="GO" id="GO:0008061">
    <property type="term" value="F:chitin binding"/>
    <property type="evidence" value="ECO:0007669"/>
    <property type="project" value="InterPro"/>
</dbReference>
<reference evidence="3" key="1">
    <citation type="submission" date="2020-08" db="EMBL/GenBank/DDBJ databases">
        <title>Multicomponent nature underlies the extraordinary mechanical properties of spider dragline silk.</title>
        <authorList>
            <person name="Kono N."/>
            <person name="Nakamura H."/>
            <person name="Mori M."/>
            <person name="Yoshida Y."/>
            <person name="Ohtoshi R."/>
            <person name="Malay A.D."/>
            <person name="Moran D.A.P."/>
            <person name="Tomita M."/>
            <person name="Numata K."/>
            <person name="Arakawa K."/>
        </authorList>
    </citation>
    <scope>NUCLEOTIDE SEQUENCE</scope>
</reference>
<keyword evidence="4" id="KW-1185">Reference proteome</keyword>
<accession>A0A8X6TB27</accession>
<dbReference type="Proteomes" id="UP000887013">
    <property type="component" value="Unassembled WGS sequence"/>
</dbReference>
<dbReference type="Pfam" id="PF01607">
    <property type="entry name" value="CBM_14"/>
    <property type="match status" value="1"/>
</dbReference>
<evidence type="ECO:0000259" key="2">
    <source>
        <dbReference type="PROSITE" id="PS50940"/>
    </source>
</evidence>
<dbReference type="InterPro" id="IPR036508">
    <property type="entry name" value="Chitin-bd_dom_sf"/>
</dbReference>
<dbReference type="AlphaFoldDB" id="A0A8X6TB27"/>
<dbReference type="SUPFAM" id="SSF57625">
    <property type="entry name" value="Invertebrate chitin-binding proteins"/>
    <property type="match status" value="1"/>
</dbReference>
<feature type="compositionally biased region" description="Low complexity" evidence="1">
    <location>
        <begin position="8"/>
        <end position="23"/>
    </location>
</feature>
<dbReference type="SMART" id="SM00494">
    <property type="entry name" value="ChtBD2"/>
    <property type="match status" value="1"/>
</dbReference>
<evidence type="ECO:0000313" key="4">
    <source>
        <dbReference type="Proteomes" id="UP000887013"/>
    </source>
</evidence>
<organism evidence="3 4">
    <name type="scientific">Nephila pilipes</name>
    <name type="common">Giant wood spider</name>
    <name type="synonym">Nephila maculata</name>
    <dbReference type="NCBI Taxonomy" id="299642"/>
    <lineage>
        <taxon>Eukaryota</taxon>
        <taxon>Metazoa</taxon>
        <taxon>Ecdysozoa</taxon>
        <taxon>Arthropoda</taxon>
        <taxon>Chelicerata</taxon>
        <taxon>Arachnida</taxon>
        <taxon>Araneae</taxon>
        <taxon>Araneomorphae</taxon>
        <taxon>Entelegynae</taxon>
        <taxon>Araneoidea</taxon>
        <taxon>Nephilidae</taxon>
        <taxon>Nephila</taxon>
    </lineage>
</organism>
<sequence>MTWWPPATTKSSTVWWSPSSSTTAKPSHGGNSGQSSSETSDKAIVSPYDKPGAPECSKDSESLPHEDRDKYFWCIGGRPVLMQCEAGSFYDDSKGKCAWNPFFNRPDGTGYGGYHYQFRTYLGR</sequence>
<evidence type="ECO:0000313" key="3">
    <source>
        <dbReference type="EMBL" id="GFS89151.1"/>
    </source>
</evidence>
<feature type="domain" description="Chitin-binding type-2" evidence="2">
    <location>
        <begin position="53"/>
        <end position="99"/>
    </location>
</feature>
<proteinExistence type="predicted"/>
<evidence type="ECO:0000256" key="1">
    <source>
        <dbReference type="SAM" id="MobiDB-lite"/>
    </source>
</evidence>
<protein>
    <submittedName>
        <fullName evidence="3">Endochitinase</fullName>
    </submittedName>
</protein>
<dbReference type="GO" id="GO:0005576">
    <property type="term" value="C:extracellular region"/>
    <property type="evidence" value="ECO:0007669"/>
    <property type="project" value="InterPro"/>
</dbReference>
<gene>
    <name evidence="3" type="primary">NCL1_03943</name>
    <name evidence="3" type="ORF">NPIL_224421</name>
</gene>
<name>A0A8X6TB27_NEPPI</name>
<dbReference type="EMBL" id="BMAW01004468">
    <property type="protein sequence ID" value="GFS89151.1"/>
    <property type="molecule type" value="Genomic_DNA"/>
</dbReference>
<dbReference type="Gene3D" id="2.170.140.10">
    <property type="entry name" value="Chitin binding domain"/>
    <property type="match status" value="1"/>
</dbReference>